<name>A0A0L8HY58_OCTBM</name>
<dbReference type="GO" id="GO:0006260">
    <property type="term" value="P:DNA replication"/>
    <property type="evidence" value="ECO:0007669"/>
    <property type="project" value="TreeGrafter"/>
</dbReference>
<dbReference type="OrthoDB" id="6152825at2759"/>
<dbReference type="STRING" id="37653.A0A0L8HY58"/>
<dbReference type="Pfam" id="PF21530">
    <property type="entry name" value="Pif1_2B_dom"/>
    <property type="match status" value="1"/>
</dbReference>
<reference evidence="2" key="1">
    <citation type="submission" date="2015-07" db="EMBL/GenBank/DDBJ databases">
        <title>MeaNS - Measles Nucleotide Surveillance Program.</title>
        <authorList>
            <person name="Tran T."/>
            <person name="Druce J."/>
        </authorList>
    </citation>
    <scope>NUCLEOTIDE SEQUENCE</scope>
    <source>
        <strain evidence="2">UCB-OBI-ISO-001</strain>
        <tissue evidence="2">Gonad</tissue>
    </source>
</reference>
<dbReference type="PANTHER" id="PTHR23274">
    <property type="entry name" value="DNA HELICASE-RELATED"/>
    <property type="match status" value="1"/>
</dbReference>
<evidence type="ECO:0000259" key="1">
    <source>
        <dbReference type="Pfam" id="PF21530"/>
    </source>
</evidence>
<evidence type="ECO:0000313" key="2">
    <source>
        <dbReference type="EMBL" id="KOF93745.1"/>
    </source>
</evidence>
<dbReference type="PANTHER" id="PTHR23274:SF51">
    <property type="entry name" value="OS03G0423850 PROTEIN"/>
    <property type="match status" value="1"/>
</dbReference>
<dbReference type="EMBL" id="KQ417094">
    <property type="protein sequence ID" value="KOF93745.1"/>
    <property type="molecule type" value="Genomic_DNA"/>
</dbReference>
<dbReference type="AlphaFoldDB" id="A0A0L8HY58"/>
<sequence>MGISNYRVEFLNSLDPQRTPPHYIRLKIGAPIMLLQNFSQAKVCSSTRPVKKLTRNIIEATITFVFGKDEYIFIPHLPFIPSNIRFGFKRLQFPIRQSLAMSIKSQDQTFKVTALQLEEGCFSQRHIPGIQSGKQRQSFHFRPYR</sequence>
<gene>
    <name evidence="2" type="ORF">OCBIM_22003591mg</name>
</gene>
<protein>
    <recommendedName>
        <fullName evidence="1">DNA helicase Pif1-like 2B domain-containing protein</fullName>
    </recommendedName>
</protein>
<dbReference type="GO" id="GO:0005657">
    <property type="term" value="C:replication fork"/>
    <property type="evidence" value="ECO:0007669"/>
    <property type="project" value="TreeGrafter"/>
</dbReference>
<dbReference type="InterPro" id="IPR049163">
    <property type="entry name" value="Pif1-like_2B_dom"/>
</dbReference>
<accession>A0A0L8HY58</accession>
<organism evidence="2">
    <name type="scientific">Octopus bimaculoides</name>
    <name type="common">California two-spotted octopus</name>
    <dbReference type="NCBI Taxonomy" id="37653"/>
    <lineage>
        <taxon>Eukaryota</taxon>
        <taxon>Metazoa</taxon>
        <taxon>Spiralia</taxon>
        <taxon>Lophotrochozoa</taxon>
        <taxon>Mollusca</taxon>
        <taxon>Cephalopoda</taxon>
        <taxon>Coleoidea</taxon>
        <taxon>Octopodiformes</taxon>
        <taxon>Octopoda</taxon>
        <taxon>Incirrata</taxon>
        <taxon>Octopodidae</taxon>
        <taxon>Octopus</taxon>
    </lineage>
</organism>
<proteinExistence type="predicted"/>
<feature type="domain" description="DNA helicase Pif1-like 2B" evidence="1">
    <location>
        <begin position="9"/>
        <end position="41"/>
    </location>
</feature>